<feature type="region of interest" description="Disordered" evidence="14">
    <location>
        <begin position="1197"/>
        <end position="1936"/>
    </location>
</feature>
<feature type="compositionally biased region" description="Acidic residues" evidence="14">
    <location>
        <begin position="500"/>
        <end position="509"/>
    </location>
</feature>
<dbReference type="InterPro" id="IPR000253">
    <property type="entry name" value="FHA_dom"/>
</dbReference>
<sequence length="2156" mass="233989">MDATQVISDSTLESDEEENEENGDNPRGRPVAKLCILKNEHISETELPLFLGDNMLGRDPNTCTLPLSAASVSKQHAIICISVYRGRGRHAEDEMEALLWDLGSTNGTRKGHLKLTPNVRYALSGGDSLVVADIPCQYVICGVDSVVSSQEDMRTTVSRNPSVKASVTDDLRVKEGDTCTGSEKRVNGGTKPRVSQTKTPVRASCLSFEQTPTHPQQTLVPESESDSDGETAGGGERRHVALVSESDSHKSSPICSTFVSPTNKVIPESEDESPITPSSSSTKNRPCKHVSLSTEETDVDLGRQQPKKKVTLELVDDSEAEEEREEERAAQRGTESKEGGENVTMTQENNDCTGEDELPVSTPAVFTDCIPAFDIDSDTDMEEEEEGVASAGPSGLNINQQVDQPPNTVQFHMDSDTDIEEDHDILDKVPSSDETTKPPHCSSVIQPEDVGTDSNTDVDEDADVLADAAMKAKPASFQTAQIADSASSMQIQDFHLDSGTDVDEEEEEGECKTQKTDETLNKLDMKVIRPESAAAAPHSLHADTDNETASSISEPTVAVRESCSSANTGAVLDVLSDSDTDVEDNPPVGVPAAVTACKTSDALQSDLDADTDVDESGMPPAGDRASLPHLRVDSDKDVEDKEAGSEETGEDRIPNLHRENTPGFLVPLLPNCSTPILLSAASSGGLSSCSDIQEDADFAVAETQAFTLEASDYEEDQTSSRGESVQLGLSDSSPLQCQNQTLATEATQPFFFVEGDVISEDTSTRAAVSAADRLPAEDDLHSELTQAHGESEDSDRCSVASKKEESQSDLALEATQAYISVLDIDPDDNTNQDEVQNTPATETPPIVSTFAFAETQPMSFHIEENTLATDNSACSVQQVNPRTQTETEEREEHGEDAHPQERNHSEAQYLAATQPICTSSNEESDDDSFPGPRRRKTKPLQLSEEQSQCLIEREENGKDAHPQERNHSEAQYLAATQPICTSSNEDSDDDSFPGPRKRKAKPLQLSEEQTQCLIDSNADGSQATVKSEDDESGDMDLMPGPKKQKTKQHEEETQPSTSSNVSAVEAKPVVTSKEQDSDGSIPRPQRRTVKQRHLKAENQPVATCGDDDADSALSPRKRKAKHLEDETQLVTSNEVFADDVSTPVLPKRKATLHLEEKTQPLTSSEVSAVESQPLRTCTGEQSDGADVIACLQKRKANSLQLEDEKTQPSTSSDVPSVETQPIVTSKEQDGDDDDSLSGPQSRTVKQLNLTEDGKQQLLNSEPSAAENQPVATREGDDADSVLGPRKRKAKRCEDKTQLLTRNEVFADDDSTPVLPKRKAALQLEEEEMQPEMSTVDTQPVKIKTGLKSQKGKGMESTAETTRASARNLRTSRSREGEEQAACSVPPKRQTRGGNKTLQNTKDFRGKGRSDDENNGEEVKQAKQARGKKNTRQQKDGNGEKEMVGMEEKKRSVNKSEQKEGKQQQEREKTEKEVKETDERQEETERQDGREEEETSENERKVNKEKSQEENEEEVKPKAPARSRRSTRAMASQHTPQKEQDSTVSTNDDFPARRTRSRSNSSNSISSERSVSSLNTQESKGSGRGRGARTTSKSPQTAAVRTSNRRATVAAGPTEQDSSDTLPQGLLSKNNSSNSFSPEVFSSSVKSLNRGRRGRKTEPDPDLIPAVLPHSDQNSASKPTPRGRKSRKLEGSSSEALGGNEKEKADSQQSRTTRGRQQASANGSECAATDETDQSPHQEGGVSEESLLPKRNVRGRSQKAARSEAVEESVTSTASGDKAKNRGRGRKTEPKANTGADCGQSTNISEAADEEGKNKTKNEIPATIQVKRAGSTPSTQAKKNAKDSQPEVEVKESEKIKEQTVEKIPRSQPSALQKERKKNEELEEGEASVSSMSQNSNEDTTKPQTPISSRSRKRQTFADSSPVAKSPRHSSTSPAAVGRQRVPGLAYKVLFTGVVDEGGEKVLAHLGGSMAKGIADMNCLVTDKVRRTVKFLCAVAKGVPIVTTDWLEKSGKAGSFLSPNAFVVKDPEQEKKFSFCLQDSLRTASSQPLLQGYDIHVTKSVKPEPVHMKDIISSSGASFLSKMPTSNKPQTVVISCEEDWLLCGPAVSASIPVVTAEFILTGILQQKLDFQLHKLSPPAAALHYSPAGGKGRGRRKT</sequence>
<evidence type="ECO:0000259" key="16">
    <source>
        <dbReference type="PROSITE" id="PS50172"/>
    </source>
</evidence>
<dbReference type="GO" id="GO:0005694">
    <property type="term" value="C:chromosome"/>
    <property type="evidence" value="ECO:0007669"/>
    <property type="project" value="UniProtKB-SubCell"/>
</dbReference>
<reference evidence="17" key="1">
    <citation type="submission" date="2025-08" db="UniProtKB">
        <authorList>
            <consortium name="Ensembl"/>
        </authorList>
    </citation>
    <scope>IDENTIFICATION</scope>
</reference>
<dbReference type="GO" id="GO:0006281">
    <property type="term" value="P:DNA repair"/>
    <property type="evidence" value="ECO:0007669"/>
    <property type="project" value="UniProtKB-KW"/>
</dbReference>
<dbReference type="GeneTree" id="ENSGT00940000161757"/>
<feature type="compositionally biased region" description="Polar residues" evidence="14">
    <location>
        <begin position="251"/>
        <end position="263"/>
    </location>
</feature>
<dbReference type="CDD" id="cd22665">
    <property type="entry name" value="FHA_MDC1"/>
    <property type="match status" value="1"/>
</dbReference>
<feature type="region of interest" description="Disordered" evidence="14">
    <location>
        <begin position="1154"/>
        <end position="1183"/>
    </location>
</feature>
<evidence type="ECO:0000256" key="14">
    <source>
        <dbReference type="SAM" id="MobiDB-lite"/>
    </source>
</evidence>
<feature type="compositionally biased region" description="Basic residues" evidence="14">
    <location>
        <begin position="1422"/>
        <end position="1431"/>
    </location>
</feature>
<feature type="compositionally biased region" description="Polar residues" evidence="14">
    <location>
        <begin position="872"/>
        <end position="881"/>
    </location>
</feature>
<feature type="region of interest" description="Disordered" evidence="14">
    <location>
        <begin position="175"/>
        <end position="364"/>
    </location>
</feature>
<feature type="compositionally biased region" description="Polar residues" evidence="14">
    <location>
        <begin position="1391"/>
        <end position="1400"/>
    </location>
</feature>
<evidence type="ECO:0000256" key="2">
    <source>
        <dbReference type="ARBA" id="ARBA00004286"/>
    </source>
</evidence>
<proteinExistence type="predicted"/>
<comment type="subcellular location">
    <subcellularLocation>
        <location evidence="2">Chromosome</location>
    </subcellularLocation>
    <subcellularLocation>
        <location evidence="1">Nucleus</location>
    </subcellularLocation>
</comment>
<dbReference type="CDD" id="cd17744">
    <property type="entry name" value="BRCT_MDC1_rpt1"/>
    <property type="match status" value="1"/>
</dbReference>
<keyword evidence="9" id="KW-0832">Ubl conjugation</keyword>
<evidence type="ECO:0000256" key="11">
    <source>
        <dbReference type="ARBA" id="ARBA00023204"/>
    </source>
</evidence>
<evidence type="ECO:0000256" key="4">
    <source>
        <dbReference type="ARBA" id="ARBA00022454"/>
    </source>
</evidence>
<dbReference type="InParanoid" id="A0A3Q1G0V1"/>
<feature type="compositionally biased region" description="Polar residues" evidence="14">
    <location>
        <begin position="396"/>
        <end position="410"/>
    </location>
</feature>
<feature type="compositionally biased region" description="Polar residues" evidence="14">
    <location>
        <begin position="482"/>
        <end position="491"/>
    </location>
</feature>
<reference evidence="17" key="2">
    <citation type="submission" date="2025-09" db="UniProtKB">
        <authorList>
            <consortium name="Ensembl"/>
        </authorList>
    </citation>
    <scope>IDENTIFICATION</scope>
</reference>
<feature type="domain" description="BRCT" evidence="16">
    <location>
        <begin position="1945"/>
        <end position="2023"/>
    </location>
</feature>
<feature type="region of interest" description="Disordered" evidence="14">
    <location>
        <begin position="872"/>
        <end position="1126"/>
    </location>
</feature>
<feature type="region of interest" description="Disordered" evidence="14">
    <location>
        <begin position="378"/>
        <end position="462"/>
    </location>
</feature>
<evidence type="ECO:0000259" key="15">
    <source>
        <dbReference type="PROSITE" id="PS50006"/>
    </source>
</evidence>
<dbReference type="InterPro" id="IPR051579">
    <property type="entry name" value="DDR_Transcriptional_Reg"/>
</dbReference>
<evidence type="ECO:0000256" key="13">
    <source>
        <dbReference type="ARBA" id="ARBA00023306"/>
    </source>
</evidence>
<feature type="compositionally biased region" description="Low complexity" evidence="14">
    <location>
        <begin position="1627"/>
        <end position="1646"/>
    </location>
</feature>
<dbReference type="SUPFAM" id="SSF49879">
    <property type="entry name" value="SMAD/FHA domain"/>
    <property type="match status" value="1"/>
</dbReference>
<feature type="compositionally biased region" description="Basic and acidic residues" evidence="14">
    <location>
        <begin position="1432"/>
        <end position="1488"/>
    </location>
</feature>
<feature type="compositionally biased region" description="Polar residues" evidence="14">
    <location>
        <begin position="343"/>
        <end position="352"/>
    </location>
</feature>
<evidence type="ECO:0000256" key="9">
    <source>
        <dbReference type="ARBA" id="ARBA00022843"/>
    </source>
</evidence>
<dbReference type="InterPro" id="IPR001357">
    <property type="entry name" value="BRCT_dom"/>
</dbReference>
<keyword evidence="8" id="KW-0227">DNA damage</keyword>
<evidence type="ECO:0000313" key="17">
    <source>
        <dbReference type="Ensembl" id="ENSAPOP00000024241.1"/>
    </source>
</evidence>
<feature type="region of interest" description="Disordered" evidence="14">
    <location>
        <begin position="710"/>
        <end position="731"/>
    </location>
</feature>
<feature type="compositionally biased region" description="Polar residues" evidence="14">
    <location>
        <begin position="1006"/>
        <end position="1025"/>
    </location>
</feature>
<keyword evidence="4" id="KW-0158">Chromosome</keyword>
<dbReference type="Proteomes" id="UP000257200">
    <property type="component" value="Unplaced"/>
</dbReference>
<feature type="compositionally biased region" description="Polar residues" evidence="14">
    <location>
        <begin position="832"/>
        <end position="841"/>
    </location>
</feature>
<keyword evidence="11" id="KW-0234">DNA repair</keyword>
<feature type="compositionally biased region" description="Polar residues" evidence="14">
    <location>
        <begin position="275"/>
        <end position="284"/>
    </location>
</feature>
<evidence type="ECO:0000256" key="8">
    <source>
        <dbReference type="ARBA" id="ARBA00022763"/>
    </source>
</evidence>
<dbReference type="PROSITE" id="PS50172">
    <property type="entry name" value="BRCT"/>
    <property type="match status" value="1"/>
</dbReference>
<protein>
    <recommendedName>
        <fullName evidence="3">Mediator of DNA damage checkpoint protein 1</fullName>
    </recommendedName>
</protein>
<keyword evidence="12" id="KW-0539">Nucleus</keyword>
<dbReference type="PANTHER" id="PTHR23196">
    <property type="entry name" value="PAX TRANSCRIPTION ACTIVATION DOMAIN INTERACTING PROTEIN"/>
    <property type="match status" value="1"/>
</dbReference>
<feature type="region of interest" description="Disordered" evidence="14">
    <location>
        <begin position="824"/>
        <end position="843"/>
    </location>
</feature>
<dbReference type="Pfam" id="PF16770">
    <property type="entry name" value="RTT107_BRCT_5"/>
    <property type="match status" value="1"/>
</dbReference>
<keyword evidence="5" id="KW-1017">Isopeptide bond</keyword>
<dbReference type="InterPro" id="IPR008984">
    <property type="entry name" value="SMAD_FHA_dom_sf"/>
</dbReference>
<feature type="region of interest" description="Disordered" evidence="14">
    <location>
        <begin position="482"/>
        <end position="568"/>
    </location>
</feature>
<evidence type="ECO:0000256" key="7">
    <source>
        <dbReference type="ARBA" id="ARBA00022737"/>
    </source>
</evidence>
<dbReference type="Pfam" id="PF16589">
    <property type="entry name" value="BRCT_2"/>
    <property type="match status" value="1"/>
</dbReference>
<accession>A0A3Q1G0V1</accession>
<dbReference type="PANTHER" id="PTHR23196:SF34">
    <property type="entry name" value="MEDIATOR OF DNA DAMAGE CHECKPOINT PROTEIN 1"/>
    <property type="match status" value="1"/>
</dbReference>
<feature type="compositionally biased region" description="Basic and acidic residues" evidence="14">
    <location>
        <begin position="1839"/>
        <end position="1864"/>
    </location>
</feature>
<evidence type="ECO:0000256" key="10">
    <source>
        <dbReference type="ARBA" id="ARBA00022990"/>
    </source>
</evidence>
<feature type="compositionally biased region" description="Basic and acidic residues" evidence="14">
    <location>
        <begin position="326"/>
        <end position="340"/>
    </location>
</feature>
<keyword evidence="18" id="KW-1185">Reference proteome</keyword>
<feature type="compositionally biased region" description="Polar residues" evidence="14">
    <location>
        <begin position="1159"/>
        <end position="1181"/>
    </location>
</feature>
<feature type="compositionally biased region" description="Low complexity" evidence="14">
    <location>
        <begin position="1557"/>
        <end position="1572"/>
    </location>
</feature>
<feature type="compositionally biased region" description="Polar residues" evidence="14">
    <location>
        <begin position="1237"/>
        <end position="1249"/>
    </location>
</feature>
<dbReference type="Ensembl" id="ENSAPOT00000009244.1">
    <property type="protein sequence ID" value="ENSAPOP00000024241.1"/>
    <property type="gene ID" value="ENSAPOG00000006573.1"/>
</dbReference>
<feature type="compositionally biased region" description="Basic and acidic residues" evidence="14">
    <location>
        <begin position="510"/>
        <end position="529"/>
    </location>
</feature>
<organism evidence="17 18">
    <name type="scientific">Acanthochromis polyacanthus</name>
    <name type="common">spiny chromis</name>
    <dbReference type="NCBI Taxonomy" id="80966"/>
    <lineage>
        <taxon>Eukaryota</taxon>
        <taxon>Metazoa</taxon>
        <taxon>Chordata</taxon>
        <taxon>Craniata</taxon>
        <taxon>Vertebrata</taxon>
        <taxon>Euteleostomi</taxon>
        <taxon>Actinopterygii</taxon>
        <taxon>Neopterygii</taxon>
        <taxon>Teleostei</taxon>
        <taxon>Neoteleostei</taxon>
        <taxon>Acanthomorphata</taxon>
        <taxon>Ovalentaria</taxon>
        <taxon>Pomacentridae</taxon>
        <taxon>Acanthochromis</taxon>
    </lineage>
</organism>
<name>A0A3Q1G0V1_9TELE</name>
<dbReference type="InterPro" id="IPR036420">
    <property type="entry name" value="BRCT_dom_sf"/>
</dbReference>
<feature type="region of interest" description="Disordered" evidence="14">
    <location>
        <begin position="601"/>
        <end position="657"/>
    </location>
</feature>
<dbReference type="Pfam" id="PF00498">
    <property type="entry name" value="FHA"/>
    <property type="match status" value="1"/>
</dbReference>
<feature type="compositionally biased region" description="Basic and acidic residues" evidence="14">
    <location>
        <begin position="789"/>
        <end position="806"/>
    </location>
</feature>
<evidence type="ECO:0000256" key="6">
    <source>
        <dbReference type="ARBA" id="ARBA00022553"/>
    </source>
</evidence>
<feature type="compositionally biased region" description="Polar residues" evidence="14">
    <location>
        <begin position="1207"/>
        <end position="1225"/>
    </location>
</feature>
<feature type="compositionally biased region" description="Basic and acidic residues" evidence="14">
    <location>
        <begin position="630"/>
        <end position="657"/>
    </location>
</feature>
<feature type="compositionally biased region" description="Polar residues" evidence="14">
    <location>
        <begin position="207"/>
        <end position="220"/>
    </location>
</feature>
<feature type="compositionally biased region" description="Basic and acidic residues" evidence="14">
    <location>
        <begin position="1401"/>
        <end position="1420"/>
    </location>
</feature>
<feature type="compositionally biased region" description="Low complexity" evidence="14">
    <location>
        <begin position="1706"/>
        <end position="1717"/>
    </location>
</feature>
<evidence type="ECO:0000256" key="5">
    <source>
        <dbReference type="ARBA" id="ARBA00022499"/>
    </source>
</evidence>
<feature type="compositionally biased region" description="Basic and acidic residues" evidence="14">
    <location>
        <begin position="425"/>
        <end position="437"/>
    </location>
</feature>
<keyword evidence="10" id="KW-0007">Acetylation</keyword>
<keyword evidence="7" id="KW-0677">Repeat</keyword>
<evidence type="ECO:0000256" key="12">
    <source>
        <dbReference type="ARBA" id="ARBA00023242"/>
    </source>
</evidence>
<feature type="compositionally biased region" description="Acidic residues" evidence="14">
    <location>
        <begin position="12"/>
        <end position="23"/>
    </location>
</feature>
<feature type="compositionally biased region" description="Acidic residues" evidence="14">
    <location>
        <begin position="314"/>
        <end position="325"/>
    </location>
</feature>
<dbReference type="Gene3D" id="3.40.50.10190">
    <property type="entry name" value="BRCT domain"/>
    <property type="match status" value="2"/>
</dbReference>
<feature type="compositionally biased region" description="Basic residues" evidence="14">
    <location>
        <begin position="1084"/>
        <end position="1093"/>
    </location>
</feature>
<feature type="compositionally biased region" description="Polar residues" evidence="14">
    <location>
        <begin position="1594"/>
        <end position="1605"/>
    </location>
</feature>
<feature type="compositionally biased region" description="Basic and acidic residues" evidence="14">
    <location>
        <begin position="951"/>
        <end position="968"/>
    </location>
</feature>
<feature type="compositionally biased region" description="Basic and acidic residues" evidence="14">
    <location>
        <begin position="885"/>
        <end position="905"/>
    </location>
</feature>
<keyword evidence="6" id="KW-0597">Phosphoprotein</keyword>
<dbReference type="SUPFAM" id="SSF52113">
    <property type="entry name" value="BRCT domain"/>
    <property type="match status" value="2"/>
</dbReference>
<dbReference type="PROSITE" id="PS50006">
    <property type="entry name" value="FHA_DOMAIN"/>
    <property type="match status" value="1"/>
</dbReference>
<feature type="region of interest" description="Disordered" evidence="14">
    <location>
        <begin position="1"/>
        <end position="30"/>
    </location>
</feature>
<dbReference type="GO" id="GO:0005634">
    <property type="term" value="C:nucleus"/>
    <property type="evidence" value="ECO:0007669"/>
    <property type="project" value="UniProtKB-SubCell"/>
</dbReference>
<feature type="domain" description="FHA" evidence="15">
    <location>
        <begin position="54"/>
        <end position="115"/>
    </location>
</feature>
<feature type="compositionally biased region" description="Polar residues" evidence="14">
    <location>
        <begin position="1256"/>
        <end position="1270"/>
    </location>
</feature>
<dbReference type="CDD" id="cd18441">
    <property type="entry name" value="BRCT_MDC1_rpt2"/>
    <property type="match status" value="1"/>
</dbReference>
<evidence type="ECO:0000256" key="3">
    <source>
        <dbReference type="ARBA" id="ARBA00015014"/>
    </source>
</evidence>
<feature type="compositionally biased region" description="Polar residues" evidence="14">
    <location>
        <begin position="719"/>
        <end position="731"/>
    </location>
</feature>
<feature type="compositionally biased region" description="Polar residues" evidence="14">
    <location>
        <begin position="1357"/>
        <end position="1370"/>
    </location>
</feature>
<feature type="compositionally biased region" description="Basic and acidic residues" evidence="14">
    <location>
        <begin position="175"/>
        <end position="186"/>
    </location>
</feature>
<evidence type="ECO:0000313" key="18">
    <source>
        <dbReference type="Proteomes" id="UP000257200"/>
    </source>
</evidence>
<dbReference type="STRING" id="80966.ENSAPOP00000024241"/>
<feature type="compositionally biased region" description="Acidic residues" evidence="14">
    <location>
        <begin position="378"/>
        <end position="387"/>
    </location>
</feature>
<dbReference type="Gene3D" id="2.60.200.20">
    <property type="match status" value="1"/>
</dbReference>
<feature type="compositionally biased region" description="Basic and acidic residues" evidence="14">
    <location>
        <begin position="1496"/>
        <end position="1516"/>
    </location>
</feature>
<evidence type="ECO:0000256" key="1">
    <source>
        <dbReference type="ARBA" id="ARBA00004123"/>
    </source>
</evidence>
<feature type="region of interest" description="Disordered" evidence="14">
    <location>
        <begin position="785"/>
        <end position="810"/>
    </location>
</feature>
<keyword evidence="13" id="KW-0131">Cell cycle</keyword>
<feature type="compositionally biased region" description="Polar residues" evidence="14">
    <location>
        <begin position="1887"/>
        <end position="1908"/>
    </location>
</feature>